<dbReference type="InterPro" id="IPR050721">
    <property type="entry name" value="Trk_Ktr_HKT_K-transport"/>
</dbReference>
<dbReference type="Proteomes" id="UP001214898">
    <property type="component" value="Chromosome"/>
</dbReference>
<dbReference type="PANTHER" id="PTHR43833:SF7">
    <property type="entry name" value="KTR SYSTEM POTASSIUM UPTAKE PROTEIN C"/>
    <property type="match status" value="1"/>
</dbReference>
<name>A0A0D1IYZ3_BACIU</name>
<dbReference type="PROSITE" id="PS51201">
    <property type="entry name" value="RCK_N"/>
    <property type="match status" value="1"/>
</dbReference>
<evidence type="ECO:0000313" key="5">
    <source>
        <dbReference type="Proteomes" id="UP000032247"/>
    </source>
</evidence>
<dbReference type="Pfam" id="PF02254">
    <property type="entry name" value="TrkA_N"/>
    <property type="match status" value="1"/>
</dbReference>
<reference evidence="4" key="2">
    <citation type="submission" date="2023-03" db="EMBL/GenBank/DDBJ databases">
        <title>Complete genome sequences of 52 Bacillus and Priestia strains isolated from West-African fermentations and 26 reference strains from the DSMZ collection.</title>
        <authorList>
            <person name="Wiedenbein E.S."/>
            <person name="Canoy T.S."/>
            <person name="Hui Y."/>
            <person name="Parkouda C."/>
            <person name="Dawende C."/>
            <person name="Ametefe E."/>
            <person name="Jespersen L."/>
            <person name="Nielsen D.S."/>
        </authorList>
    </citation>
    <scope>NUCLEOTIDE SEQUENCE</scope>
    <source>
        <strain evidence="4">PRO56</strain>
    </source>
</reference>
<dbReference type="GO" id="GO:0006813">
    <property type="term" value="P:potassium ion transport"/>
    <property type="evidence" value="ECO:0007669"/>
    <property type="project" value="InterPro"/>
</dbReference>
<dbReference type="SUPFAM" id="SSF116726">
    <property type="entry name" value="TrkA C-terminal domain-like"/>
    <property type="match status" value="1"/>
</dbReference>
<dbReference type="EMBL" id="CP120576">
    <property type="protein sequence ID" value="WEY86127.1"/>
    <property type="molecule type" value="Genomic_DNA"/>
</dbReference>
<evidence type="ECO:0000313" key="4">
    <source>
        <dbReference type="EMBL" id="WEY86127.1"/>
    </source>
</evidence>
<sequence>MGRIKNKQFAVIGLGRFGGSICKELHRMGHEVLAVDINEEKVNAYASYATHAVIANATEENELLSLGIRNFEYVIVAIGANIQASTLTTLLLKELDIPNIWVKAQNYYHHKVLEKIGSDRIIHPEKDMGVKIAQSLSDENVLNYIDLSDEYSIVELLATRKLDSKSIIDLNVRAKYGCTILAIKHHGDICLSPAPEDIIHEQDCLVIMGHKKDIKRFENEGM</sequence>
<dbReference type="SUPFAM" id="SSF51735">
    <property type="entry name" value="NAD(P)-binding Rossmann-fold domains"/>
    <property type="match status" value="1"/>
</dbReference>
<dbReference type="PROSITE" id="PS51202">
    <property type="entry name" value="RCK_C"/>
    <property type="match status" value="1"/>
</dbReference>
<protein>
    <submittedName>
        <fullName evidence="3 4">Potassium uptake protein</fullName>
    </submittedName>
</protein>
<reference evidence="3 5" key="1">
    <citation type="submission" date="2014-12" db="EMBL/GenBank/DDBJ databases">
        <title>Comparative genome analysis of Bacillus coagulans HM-08, Clostridium butyricum HM-68, Bacillus subtilis HM-66 and Bacillus licheniformis BL-09.</title>
        <authorList>
            <person name="Zhang H."/>
        </authorList>
    </citation>
    <scope>NUCLEOTIDE SEQUENCE [LARGE SCALE GENOMIC DNA]</scope>
    <source>
        <strain evidence="3 5">HM-66</strain>
    </source>
</reference>
<dbReference type="GO" id="GO:0008324">
    <property type="term" value="F:monoatomic cation transmembrane transporter activity"/>
    <property type="evidence" value="ECO:0007669"/>
    <property type="project" value="InterPro"/>
</dbReference>
<dbReference type="Gene3D" id="3.40.50.720">
    <property type="entry name" value="NAD(P)-binding Rossmann-like Domain"/>
    <property type="match status" value="1"/>
</dbReference>
<feature type="domain" description="RCK N-terminal" evidence="1">
    <location>
        <begin position="6"/>
        <end position="122"/>
    </location>
</feature>
<dbReference type="InterPro" id="IPR036291">
    <property type="entry name" value="NAD(P)-bd_dom_sf"/>
</dbReference>
<dbReference type="AlphaFoldDB" id="A0A0D1IYZ3"/>
<feature type="domain" description="RCK C-terminal" evidence="2">
    <location>
        <begin position="139"/>
        <end position="222"/>
    </location>
</feature>
<dbReference type="InterPro" id="IPR003148">
    <property type="entry name" value="RCK_N"/>
</dbReference>
<dbReference type="FunFam" id="3.40.50.720:FF:000745">
    <property type="entry name" value="Ktr system potassium uptake protein A"/>
    <property type="match status" value="1"/>
</dbReference>
<dbReference type="PATRIC" id="fig|1423.173.peg.3811"/>
<organism evidence="3 5">
    <name type="scientific">Bacillus subtilis</name>
    <dbReference type="NCBI Taxonomy" id="1423"/>
    <lineage>
        <taxon>Bacteria</taxon>
        <taxon>Bacillati</taxon>
        <taxon>Bacillota</taxon>
        <taxon>Bacilli</taxon>
        <taxon>Bacillales</taxon>
        <taxon>Bacillaceae</taxon>
        <taxon>Bacillus</taxon>
    </lineage>
</organism>
<dbReference type="PANTHER" id="PTHR43833">
    <property type="entry name" value="POTASSIUM CHANNEL PROTEIN 2-RELATED-RELATED"/>
    <property type="match status" value="1"/>
</dbReference>
<evidence type="ECO:0000259" key="2">
    <source>
        <dbReference type="PROSITE" id="PS51202"/>
    </source>
</evidence>
<dbReference type="Pfam" id="PF02080">
    <property type="entry name" value="TrkA_C"/>
    <property type="match status" value="1"/>
</dbReference>
<dbReference type="STRING" id="483913.AN935_15575"/>
<accession>A0A0D1IYZ3</accession>
<dbReference type="Proteomes" id="UP000032247">
    <property type="component" value="Unassembled WGS sequence"/>
</dbReference>
<evidence type="ECO:0000313" key="3">
    <source>
        <dbReference type="EMBL" id="KIU05279.1"/>
    </source>
</evidence>
<proteinExistence type="predicted"/>
<dbReference type="InterPro" id="IPR036721">
    <property type="entry name" value="RCK_C_sf"/>
</dbReference>
<dbReference type="Gene3D" id="3.30.70.1450">
    <property type="entry name" value="Regulator of K+ conductance, C-terminal domain"/>
    <property type="match status" value="1"/>
</dbReference>
<dbReference type="EMBL" id="JXBC01000013">
    <property type="protein sequence ID" value="KIU05279.1"/>
    <property type="molecule type" value="Genomic_DNA"/>
</dbReference>
<dbReference type="InterPro" id="IPR006037">
    <property type="entry name" value="RCK_C"/>
</dbReference>
<gene>
    <name evidence="4" type="primary">ktrA</name>
    <name evidence="4" type="ORF">P5633_08435</name>
    <name evidence="3" type="ORF">SC09_contig4orf00010</name>
</gene>
<evidence type="ECO:0000259" key="1">
    <source>
        <dbReference type="PROSITE" id="PS51201"/>
    </source>
</evidence>